<dbReference type="Gene3D" id="1.20.120.530">
    <property type="entry name" value="GntR ligand-binding domain-like"/>
    <property type="match status" value="1"/>
</dbReference>
<keyword evidence="6" id="KW-1185">Reference proteome</keyword>
<dbReference type="SUPFAM" id="SSF48008">
    <property type="entry name" value="GntR ligand-binding domain-like"/>
    <property type="match status" value="1"/>
</dbReference>
<dbReference type="Pfam" id="PF00392">
    <property type="entry name" value="GntR"/>
    <property type="match status" value="1"/>
</dbReference>
<dbReference type="GO" id="GO:0003677">
    <property type="term" value="F:DNA binding"/>
    <property type="evidence" value="ECO:0007669"/>
    <property type="project" value="UniProtKB-KW"/>
</dbReference>
<dbReference type="Gene3D" id="1.10.10.10">
    <property type="entry name" value="Winged helix-like DNA-binding domain superfamily/Winged helix DNA-binding domain"/>
    <property type="match status" value="1"/>
</dbReference>
<proteinExistence type="predicted"/>
<dbReference type="SMART" id="SM00345">
    <property type="entry name" value="HTH_GNTR"/>
    <property type="match status" value="1"/>
</dbReference>
<accession>A0ABU8BNU1</accession>
<keyword evidence="3" id="KW-0804">Transcription</keyword>
<evidence type="ECO:0000313" key="6">
    <source>
        <dbReference type="Proteomes" id="UP001364224"/>
    </source>
</evidence>
<dbReference type="PANTHER" id="PTHR43537:SF24">
    <property type="entry name" value="GLUCONATE OPERON TRANSCRIPTIONAL REPRESSOR"/>
    <property type="match status" value="1"/>
</dbReference>
<organism evidence="5 6">
    <name type="scientific">Bradyrhizobium algeriense</name>
    <dbReference type="NCBI Taxonomy" id="634784"/>
    <lineage>
        <taxon>Bacteria</taxon>
        <taxon>Pseudomonadati</taxon>
        <taxon>Pseudomonadota</taxon>
        <taxon>Alphaproteobacteria</taxon>
        <taxon>Hyphomicrobiales</taxon>
        <taxon>Nitrobacteraceae</taxon>
        <taxon>Bradyrhizobium</taxon>
    </lineage>
</organism>
<dbReference type="RefSeq" id="WP_334489196.1">
    <property type="nucleotide sequence ID" value="NZ_JAZHRV010000001.1"/>
</dbReference>
<evidence type="ECO:0000259" key="4">
    <source>
        <dbReference type="PROSITE" id="PS50949"/>
    </source>
</evidence>
<dbReference type="InterPro" id="IPR011711">
    <property type="entry name" value="GntR_C"/>
</dbReference>
<name>A0ABU8BNU1_9BRAD</name>
<dbReference type="PANTHER" id="PTHR43537">
    <property type="entry name" value="TRANSCRIPTIONAL REGULATOR, GNTR FAMILY"/>
    <property type="match status" value="1"/>
</dbReference>
<reference evidence="5 6" key="1">
    <citation type="submission" date="2024-02" db="EMBL/GenBank/DDBJ databases">
        <title>Adaptive strategies in a cosmopolitan and abundant soil bacterium.</title>
        <authorList>
            <person name="Carini P."/>
        </authorList>
    </citation>
    <scope>NUCLEOTIDE SEQUENCE [LARGE SCALE GENOMIC DNA]</scope>
    <source>
        <strain evidence="5 6">AZCC 1608</strain>
    </source>
</reference>
<evidence type="ECO:0000256" key="1">
    <source>
        <dbReference type="ARBA" id="ARBA00023015"/>
    </source>
</evidence>
<feature type="domain" description="HTH gntR-type" evidence="4">
    <location>
        <begin position="20"/>
        <end position="86"/>
    </location>
</feature>
<evidence type="ECO:0000313" key="5">
    <source>
        <dbReference type="EMBL" id="MEH2560235.1"/>
    </source>
</evidence>
<dbReference type="SUPFAM" id="SSF46785">
    <property type="entry name" value="Winged helix' DNA-binding domain"/>
    <property type="match status" value="1"/>
</dbReference>
<keyword evidence="1" id="KW-0805">Transcription regulation</keyword>
<keyword evidence="2 5" id="KW-0238">DNA-binding</keyword>
<evidence type="ECO:0000256" key="3">
    <source>
        <dbReference type="ARBA" id="ARBA00023163"/>
    </source>
</evidence>
<dbReference type="InterPro" id="IPR000524">
    <property type="entry name" value="Tscrpt_reg_HTH_GntR"/>
</dbReference>
<gene>
    <name evidence="5" type="ORF">V1286_007764</name>
</gene>
<evidence type="ECO:0000256" key="2">
    <source>
        <dbReference type="ARBA" id="ARBA00023125"/>
    </source>
</evidence>
<dbReference type="PROSITE" id="PS50949">
    <property type="entry name" value="HTH_GNTR"/>
    <property type="match status" value="1"/>
</dbReference>
<dbReference type="SMART" id="SM00895">
    <property type="entry name" value="FCD"/>
    <property type="match status" value="1"/>
</dbReference>
<dbReference type="InterPro" id="IPR036390">
    <property type="entry name" value="WH_DNA-bd_sf"/>
</dbReference>
<comment type="caution">
    <text evidence="5">The sequence shown here is derived from an EMBL/GenBank/DDBJ whole genome shotgun (WGS) entry which is preliminary data.</text>
</comment>
<protein>
    <submittedName>
        <fullName evidence="5">DNA-binding GntR family transcriptional regulator</fullName>
    </submittedName>
</protein>
<dbReference type="Pfam" id="PF07729">
    <property type="entry name" value="FCD"/>
    <property type="match status" value="1"/>
</dbReference>
<dbReference type="InterPro" id="IPR036388">
    <property type="entry name" value="WH-like_DNA-bd_sf"/>
</dbReference>
<sequence>MSGKTSKVMEASVPDASGRLSLSSIAHDALRARLRAGLVTPEDRLVDMEIATQLGMSRMPVREALLQLVAEGCLVSTARGYRIPTLNRDDVMEVFELRKLLEPRAAALAARDISREGIAQLGAALGEAKTAQATVDFSRLFRANADFRETWLGAVRNSRLAAVITRCADQVLTVRMSTLRDPAIQVIVVAGLQELHAAFARHDSVAAHDSMVRFVFAAERGYAALANASVE</sequence>
<dbReference type="InterPro" id="IPR008920">
    <property type="entry name" value="TF_FadR/GntR_C"/>
</dbReference>
<dbReference type="EMBL" id="JAZHRV010000001">
    <property type="protein sequence ID" value="MEH2560235.1"/>
    <property type="molecule type" value="Genomic_DNA"/>
</dbReference>
<dbReference type="Proteomes" id="UP001364224">
    <property type="component" value="Unassembled WGS sequence"/>
</dbReference>